<dbReference type="AlphaFoldDB" id="A0A1Z8AKA8"/>
<name>A0A1Z8AKA8_9FLAO</name>
<comment type="caution">
    <text evidence="1">The sequence shown here is derived from an EMBL/GenBank/DDBJ whole genome shotgun (WGS) entry which is preliminary data.</text>
</comment>
<dbReference type="EMBL" id="MAAX01000194">
    <property type="protein sequence ID" value="OUS10608.1"/>
    <property type="molecule type" value="Genomic_DNA"/>
</dbReference>
<protein>
    <recommendedName>
        <fullName evidence="3">Lipoprotein</fullName>
    </recommendedName>
</protein>
<dbReference type="PROSITE" id="PS51257">
    <property type="entry name" value="PROKAR_LIPOPROTEIN"/>
    <property type="match status" value="1"/>
</dbReference>
<evidence type="ECO:0000313" key="2">
    <source>
        <dbReference type="Proteomes" id="UP000196102"/>
    </source>
</evidence>
<proteinExistence type="predicted"/>
<accession>A0A1Z8AKA8</accession>
<organism evidence="1 2">
    <name type="scientific">Nonlabens dokdonensis</name>
    <dbReference type="NCBI Taxonomy" id="328515"/>
    <lineage>
        <taxon>Bacteria</taxon>
        <taxon>Pseudomonadati</taxon>
        <taxon>Bacteroidota</taxon>
        <taxon>Flavobacteriia</taxon>
        <taxon>Flavobacteriales</taxon>
        <taxon>Flavobacteriaceae</taxon>
        <taxon>Nonlabens</taxon>
    </lineage>
</organism>
<gene>
    <name evidence="1" type="ORF">A9Q93_12760</name>
</gene>
<reference evidence="2" key="1">
    <citation type="journal article" date="2017" name="Proc. Natl. Acad. Sci. U.S.A.">
        <title>Simulation of Deepwater Horizon oil plume reveals substrate specialization within a complex community of hydrocarbon-degraders.</title>
        <authorList>
            <person name="Hu P."/>
            <person name="Dubinsky E.A."/>
            <person name="Probst A.J."/>
            <person name="Wang J."/>
            <person name="Sieber C.M.K."/>
            <person name="Tom L.M."/>
            <person name="Gardinali P."/>
            <person name="Banfield J.F."/>
            <person name="Atlas R.M."/>
            <person name="Andersen G.L."/>
        </authorList>
    </citation>
    <scope>NUCLEOTIDE SEQUENCE [LARGE SCALE GENOMIC DNA]</scope>
</reference>
<sequence length="280" mass="33164">MRTVITSNILILILFCSCSGKKENTQNPEFEKLIIDYWTGDEAYVNKRMEFTKKGNKIFGKIIRPEYKISERTGISGDSELNSDKIKLLNEFWNQALKFKDSCEQKYWSSSIQDYTIIRDLDTLKIDRYCDWQDYEYENIEKVLFSEFFKNLKSERNNLEKELSKKLNGIWYPKTIKKTFERGEILKLTKSKSEALDKDCYWEFSSQKEFKDNCSNLLDLKLSKSYNWDVDEGKTYLVISGGFKTREENGKKYTSVANYGATFIVKSIEENDIELEYMWN</sequence>
<dbReference type="Proteomes" id="UP000196102">
    <property type="component" value="Unassembled WGS sequence"/>
</dbReference>
<evidence type="ECO:0008006" key="3">
    <source>
        <dbReference type="Google" id="ProtNLM"/>
    </source>
</evidence>
<dbReference type="RefSeq" id="WP_303687833.1">
    <property type="nucleotide sequence ID" value="NZ_CAJXYO010000085.1"/>
</dbReference>
<evidence type="ECO:0000313" key="1">
    <source>
        <dbReference type="EMBL" id="OUS10608.1"/>
    </source>
</evidence>